<dbReference type="EMBL" id="FWFW01000015">
    <property type="protein sequence ID" value="SLN66686.1"/>
    <property type="molecule type" value="Genomic_DNA"/>
</dbReference>
<dbReference type="STRING" id="658057.SAMN04488032_11656"/>
<gene>
    <name evidence="1" type="ORF">PAM7971_03513</name>
</gene>
<proteinExistence type="predicted"/>
<dbReference type="Proteomes" id="UP000193307">
    <property type="component" value="Unassembled WGS sequence"/>
</dbReference>
<sequence length="222" mass="24729">MAAKRSSKNLSLRLYCSCLTAETQAIDGERLLVSVSKLPRDEKAVILNWLGKSGPFLDDDRTDSYDDLYHLNGEDVTNLGAAEAARQCQKHNDGRLLSLNNEAFKNTPLEVVHGLIEEPLESVLVRNSWSLEEVKEWADGADPEPTNWVELLDVSRRRYGHLLIGDHCDEVLGGQTFYPVVSRRVLELLRVLNTISGSVDKNGKLSASGEELKETHFVGKKA</sequence>
<evidence type="ECO:0000313" key="1">
    <source>
        <dbReference type="EMBL" id="SLN66686.1"/>
    </source>
</evidence>
<dbReference type="AlphaFoldDB" id="A0A1Y5TL27"/>
<reference evidence="1 2" key="1">
    <citation type="submission" date="2017-03" db="EMBL/GenBank/DDBJ databases">
        <authorList>
            <person name="Afonso C.L."/>
            <person name="Miller P.J."/>
            <person name="Scott M.A."/>
            <person name="Spackman E."/>
            <person name="Goraichik I."/>
            <person name="Dimitrov K.M."/>
            <person name="Suarez D.L."/>
            <person name="Swayne D.E."/>
        </authorList>
    </citation>
    <scope>NUCLEOTIDE SEQUENCE [LARGE SCALE GENOMIC DNA]</scope>
    <source>
        <strain evidence="1 2">CECT 7971</strain>
    </source>
</reference>
<organism evidence="1 2">
    <name type="scientific">Pacificibacter marinus</name>
    <dbReference type="NCBI Taxonomy" id="658057"/>
    <lineage>
        <taxon>Bacteria</taxon>
        <taxon>Pseudomonadati</taxon>
        <taxon>Pseudomonadota</taxon>
        <taxon>Alphaproteobacteria</taxon>
        <taxon>Rhodobacterales</taxon>
        <taxon>Roseobacteraceae</taxon>
        <taxon>Pacificibacter</taxon>
    </lineage>
</organism>
<keyword evidence="2" id="KW-1185">Reference proteome</keyword>
<evidence type="ECO:0000313" key="2">
    <source>
        <dbReference type="Proteomes" id="UP000193307"/>
    </source>
</evidence>
<protein>
    <submittedName>
        <fullName evidence="1">Uncharacterized protein</fullName>
    </submittedName>
</protein>
<name>A0A1Y5TL27_9RHOB</name>
<accession>A0A1Y5TL27</accession>